<keyword evidence="3" id="KW-1185">Reference proteome</keyword>
<feature type="chain" id="PRO_5040724644" evidence="1">
    <location>
        <begin position="21"/>
        <end position="131"/>
    </location>
</feature>
<dbReference type="OrthoDB" id="3031843at2759"/>
<comment type="caution">
    <text evidence="2">The sequence shown here is derived from an EMBL/GenBank/DDBJ whole genome shotgun (WGS) entry which is preliminary data.</text>
</comment>
<keyword evidence="1" id="KW-0732">Signal</keyword>
<dbReference type="EMBL" id="JANKHO010000124">
    <property type="protein sequence ID" value="KAJ3514866.1"/>
    <property type="molecule type" value="Genomic_DNA"/>
</dbReference>
<name>A0A9W8KCL3_9AGAR</name>
<organism evidence="2 3">
    <name type="scientific">Agrocybe chaxingu</name>
    <dbReference type="NCBI Taxonomy" id="84603"/>
    <lineage>
        <taxon>Eukaryota</taxon>
        <taxon>Fungi</taxon>
        <taxon>Dikarya</taxon>
        <taxon>Basidiomycota</taxon>
        <taxon>Agaricomycotina</taxon>
        <taxon>Agaricomycetes</taxon>
        <taxon>Agaricomycetidae</taxon>
        <taxon>Agaricales</taxon>
        <taxon>Agaricineae</taxon>
        <taxon>Strophariaceae</taxon>
        <taxon>Agrocybe</taxon>
    </lineage>
</organism>
<evidence type="ECO:0000313" key="3">
    <source>
        <dbReference type="Proteomes" id="UP001148786"/>
    </source>
</evidence>
<evidence type="ECO:0000313" key="2">
    <source>
        <dbReference type="EMBL" id="KAJ3514866.1"/>
    </source>
</evidence>
<dbReference type="Proteomes" id="UP001148786">
    <property type="component" value="Unassembled WGS sequence"/>
</dbReference>
<reference evidence="2" key="1">
    <citation type="submission" date="2022-07" db="EMBL/GenBank/DDBJ databases">
        <title>Genome Sequence of Agrocybe chaxingu.</title>
        <authorList>
            <person name="Buettner E."/>
        </authorList>
    </citation>
    <scope>NUCLEOTIDE SEQUENCE</scope>
    <source>
        <strain evidence="2">MP-N11</strain>
    </source>
</reference>
<sequence>MIFNLSKVLVTVLTATAVTASKSHVNRKRQTDLTVCDFVFKPDTTVDSTTTDLVPEFNYVIGRSLALETGGGIFNDGSSFAENPDQLFSVHNEVSADGKTREETAAIINAWAGQTKEGLVANWFVESVSCA</sequence>
<proteinExistence type="predicted"/>
<gene>
    <name evidence="2" type="ORF">NLJ89_g2122</name>
</gene>
<evidence type="ECO:0000256" key="1">
    <source>
        <dbReference type="SAM" id="SignalP"/>
    </source>
</evidence>
<feature type="signal peptide" evidence="1">
    <location>
        <begin position="1"/>
        <end position="20"/>
    </location>
</feature>
<dbReference type="AlphaFoldDB" id="A0A9W8KCL3"/>
<accession>A0A9W8KCL3</accession>
<protein>
    <submittedName>
        <fullName evidence="2">Uncharacterized protein</fullName>
    </submittedName>
</protein>